<keyword evidence="2" id="KW-0547">Nucleotide-binding</keyword>
<keyword evidence="3" id="KW-0418">Kinase</keyword>
<dbReference type="Pfam" id="PF08543">
    <property type="entry name" value="Phos_pyr_kin"/>
    <property type="match status" value="1"/>
</dbReference>
<organism evidence="6">
    <name type="scientific">marine metagenome</name>
    <dbReference type="NCBI Taxonomy" id="408172"/>
    <lineage>
        <taxon>unclassified sequences</taxon>
        <taxon>metagenomes</taxon>
        <taxon>ecological metagenomes</taxon>
    </lineage>
</organism>
<dbReference type="GO" id="GO:0005829">
    <property type="term" value="C:cytosol"/>
    <property type="evidence" value="ECO:0007669"/>
    <property type="project" value="TreeGrafter"/>
</dbReference>
<dbReference type="AlphaFoldDB" id="A0A381ZFK6"/>
<dbReference type="InterPro" id="IPR029056">
    <property type="entry name" value="Ribokinase-like"/>
</dbReference>
<evidence type="ECO:0000259" key="5">
    <source>
        <dbReference type="Pfam" id="PF08543"/>
    </source>
</evidence>
<dbReference type="CDD" id="cd01169">
    <property type="entry name" value="HMPP_kinase"/>
    <property type="match status" value="1"/>
</dbReference>
<dbReference type="PANTHER" id="PTHR20858:SF17">
    <property type="entry name" value="HYDROXYMETHYLPYRIMIDINE_PHOSPHOMETHYLPYRIMIDINE KINASE THI20-RELATED"/>
    <property type="match status" value="1"/>
</dbReference>
<dbReference type="PANTHER" id="PTHR20858">
    <property type="entry name" value="PHOSPHOMETHYLPYRIMIDINE KINASE"/>
    <property type="match status" value="1"/>
</dbReference>
<reference evidence="6" key="1">
    <citation type="submission" date="2018-05" db="EMBL/GenBank/DDBJ databases">
        <authorList>
            <person name="Lanie J.A."/>
            <person name="Ng W.-L."/>
            <person name="Kazmierczak K.M."/>
            <person name="Andrzejewski T.M."/>
            <person name="Davidsen T.M."/>
            <person name="Wayne K.J."/>
            <person name="Tettelin H."/>
            <person name="Glass J.I."/>
            <person name="Rusch D."/>
            <person name="Podicherti R."/>
            <person name="Tsui H.-C.T."/>
            <person name="Winkler M.E."/>
        </authorList>
    </citation>
    <scope>NUCLEOTIDE SEQUENCE</scope>
</reference>
<accession>A0A381ZFK6</accession>
<evidence type="ECO:0000256" key="1">
    <source>
        <dbReference type="ARBA" id="ARBA00022679"/>
    </source>
</evidence>
<dbReference type="GO" id="GO:0009228">
    <property type="term" value="P:thiamine biosynthetic process"/>
    <property type="evidence" value="ECO:0007669"/>
    <property type="project" value="InterPro"/>
</dbReference>
<dbReference type="GO" id="GO:0005524">
    <property type="term" value="F:ATP binding"/>
    <property type="evidence" value="ECO:0007669"/>
    <property type="project" value="UniProtKB-KW"/>
</dbReference>
<dbReference type="NCBIfam" id="TIGR00097">
    <property type="entry name" value="HMP-P_kinase"/>
    <property type="match status" value="1"/>
</dbReference>
<evidence type="ECO:0000256" key="3">
    <source>
        <dbReference type="ARBA" id="ARBA00022777"/>
    </source>
</evidence>
<dbReference type="Gene3D" id="3.40.1190.20">
    <property type="match status" value="1"/>
</dbReference>
<evidence type="ECO:0000256" key="4">
    <source>
        <dbReference type="ARBA" id="ARBA00022840"/>
    </source>
</evidence>
<feature type="domain" description="Pyridoxamine kinase/Phosphomethylpyrimidine kinase" evidence="5">
    <location>
        <begin position="11"/>
        <end position="255"/>
    </location>
</feature>
<dbReference type="FunFam" id="3.40.1190.20:FF:000003">
    <property type="entry name" value="Phosphomethylpyrimidine kinase ThiD"/>
    <property type="match status" value="1"/>
</dbReference>
<dbReference type="GO" id="GO:0008972">
    <property type="term" value="F:phosphomethylpyrimidine kinase activity"/>
    <property type="evidence" value="ECO:0007669"/>
    <property type="project" value="InterPro"/>
</dbReference>
<evidence type="ECO:0000256" key="2">
    <source>
        <dbReference type="ARBA" id="ARBA00022741"/>
    </source>
</evidence>
<dbReference type="InterPro" id="IPR004399">
    <property type="entry name" value="HMP/HMP-P_kinase_dom"/>
</dbReference>
<proteinExistence type="predicted"/>
<dbReference type="SUPFAM" id="SSF53613">
    <property type="entry name" value="Ribokinase-like"/>
    <property type="match status" value="1"/>
</dbReference>
<keyword evidence="4" id="KW-0067">ATP-binding</keyword>
<keyword evidence="1" id="KW-0808">Transferase</keyword>
<name>A0A381ZFK6_9ZZZZ</name>
<dbReference type="InterPro" id="IPR013749">
    <property type="entry name" value="PM/HMP-P_kinase-1"/>
</dbReference>
<gene>
    <name evidence="6" type="ORF">METZ01_LOCUS140843</name>
</gene>
<sequence length="260" mass="27785">MKQILTIAGSDSGGGAGIQADIKSIHANGGFAMSVITSVTAQNTCEVTSAFDLPIEIIEAQIDAVFSDFEVSAVKTGMLSSAKIVQVVAKKLHQYSPTKIVVDPVMVSKSGFPLLQESAIETIISNLIPLATVLTPNVHEAQLLSGMKIQNVKEAKVAAEKIHQLGCHSVLVKGGHMEDETSIDVLFSENKFQFFESERINTKNTHGTGCTYSAAIATQLGLGKDLFSSIESAKDYITNAIRHSLAIGHGHGPTNHFYFL</sequence>
<protein>
    <recommendedName>
        <fullName evidence="5">Pyridoxamine kinase/Phosphomethylpyrimidine kinase domain-containing protein</fullName>
    </recommendedName>
</protein>
<dbReference type="GO" id="GO:0008902">
    <property type="term" value="F:hydroxymethylpyrimidine kinase activity"/>
    <property type="evidence" value="ECO:0007669"/>
    <property type="project" value="TreeGrafter"/>
</dbReference>
<dbReference type="EMBL" id="UINC01021115">
    <property type="protein sequence ID" value="SVA87989.1"/>
    <property type="molecule type" value="Genomic_DNA"/>
</dbReference>
<evidence type="ECO:0000313" key="6">
    <source>
        <dbReference type="EMBL" id="SVA87989.1"/>
    </source>
</evidence>